<feature type="compositionally biased region" description="Gly residues" evidence="2">
    <location>
        <begin position="678"/>
        <end position="689"/>
    </location>
</feature>
<feature type="compositionally biased region" description="Polar residues" evidence="2">
    <location>
        <begin position="500"/>
        <end position="511"/>
    </location>
</feature>
<keyword evidence="4" id="KW-1185">Reference proteome</keyword>
<dbReference type="EMBL" id="JAUJFL010000003">
    <property type="protein sequence ID" value="KAK2607808.1"/>
    <property type="molecule type" value="Genomic_DNA"/>
</dbReference>
<feature type="coiled-coil region" evidence="1">
    <location>
        <begin position="243"/>
        <end position="294"/>
    </location>
</feature>
<dbReference type="Gene3D" id="1.20.5.340">
    <property type="match status" value="1"/>
</dbReference>
<name>A0AAD9W3U6_PHOAM</name>
<evidence type="ECO:0000313" key="4">
    <source>
        <dbReference type="Proteomes" id="UP001265746"/>
    </source>
</evidence>
<protein>
    <submittedName>
        <fullName evidence="3">Uncharacterized protein</fullName>
    </submittedName>
</protein>
<evidence type="ECO:0000313" key="3">
    <source>
        <dbReference type="EMBL" id="KAK2607808.1"/>
    </source>
</evidence>
<proteinExistence type="predicted"/>
<evidence type="ECO:0000256" key="2">
    <source>
        <dbReference type="SAM" id="MobiDB-lite"/>
    </source>
</evidence>
<feature type="compositionally biased region" description="Low complexity" evidence="2">
    <location>
        <begin position="1"/>
        <end position="13"/>
    </location>
</feature>
<accession>A0AAD9W3U6</accession>
<dbReference type="Proteomes" id="UP001265746">
    <property type="component" value="Unassembled WGS sequence"/>
</dbReference>
<feature type="region of interest" description="Disordered" evidence="2">
    <location>
        <begin position="1"/>
        <end position="95"/>
    </location>
</feature>
<organism evidence="3 4">
    <name type="scientific">Phomopsis amygdali</name>
    <name type="common">Fusicoccum amygdali</name>
    <dbReference type="NCBI Taxonomy" id="1214568"/>
    <lineage>
        <taxon>Eukaryota</taxon>
        <taxon>Fungi</taxon>
        <taxon>Dikarya</taxon>
        <taxon>Ascomycota</taxon>
        <taxon>Pezizomycotina</taxon>
        <taxon>Sordariomycetes</taxon>
        <taxon>Sordariomycetidae</taxon>
        <taxon>Diaporthales</taxon>
        <taxon>Diaporthaceae</taxon>
        <taxon>Diaporthe</taxon>
    </lineage>
</organism>
<reference evidence="3" key="1">
    <citation type="submission" date="2023-06" db="EMBL/GenBank/DDBJ databases">
        <authorList>
            <person name="Noh H."/>
        </authorList>
    </citation>
    <scope>NUCLEOTIDE SEQUENCE</scope>
    <source>
        <strain evidence="3">DUCC20226</strain>
    </source>
</reference>
<dbReference type="AlphaFoldDB" id="A0AAD9W3U6"/>
<feature type="region of interest" description="Disordered" evidence="2">
    <location>
        <begin position="638"/>
        <end position="689"/>
    </location>
</feature>
<feature type="compositionally biased region" description="Basic and acidic residues" evidence="2">
    <location>
        <begin position="645"/>
        <end position="673"/>
    </location>
</feature>
<feature type="compositionally biased region" description="Basic and acidic residues" evidence="2">
    <location>
        <begin position="37"/>
        <end position="77"/>
    </location>
</feature>
<sequence length="689" mass="77910">MSSRDFNPNFNSFRRNRSRSRDRFPRPAPSRTGPGDYSRDRDRDRYHERDDRYHDRDPRDRDRDRDRRNDRDRDLDPSRTYPPPQDQPAKMDPDRASAELVKAFRQISDFMTQKTQLVLKKDAELKTLHKRKQDYERQISGPVQFPAVQDAFQQIQNHHKSKLADIDKELATLSPKEDAAFNKYAHTLVRALPIDEIKIRQFLETARGEPGPVTTSSQSAQDERLKKLEQRQAGFEETWKKQIASLKEMKEKQAMELAGYREKDRLRADAAKENEQLRAEVASLRSEITALTKRVELVEPVESFRQYVDKQVDSLKAELSKELVQVKSESIANKMQGSPDSVPDAASHQEMAALGQECGKLSREIEDLRKTSCSHTEQIAVLDTGVKNHEVLLANIDVEGLEDVMNDYTALSSRVTGQDMAIDDVKRSVAQCLGRIPEKMPADLPASFKAWSDRFLEFCGTKLDEHTKQIKSLEESRSTIGNMLSAEAAMAQASRPAIESPSNTGASQTLESEAVGPRVTSAESRLTELESKTVTIDSKVTALQEPVSALQSSSTDLRDSITTLGSQADQRYGALETMVESLSSQWSNMNTTQMAHLILEQLSRLQPAQLVPEIRHFQERLADVEKIVQEDGEQRKNLTKGMRSICDDIGKTPKRSLASEEKYPGRQEKRARIDGQNGVNGYGNGFAHP</sequence>
<evidence type="ECO:0000256" key="1">
    <source>
        <dbReference type="SAM" id="Coils"/>
    </source>
</evidence>
<keyword evidence="1" id="KW-0175">Coiled coil</keyword>
<feature type="region of interest" description="Disordered" evidence="2">
    <location>
        <begin position="491"/>
        <end position="524"/>
    </location>
</feature>
<comment type="caution">
    <text evidence="3">The sequence shown here is derived from an EMBL/GenBank/DDBJ whole genome shotgun (WGS) entry which is preliminary data.</text>
</comment>
<gene>
    <name evidence="3" type="ORF">N8I77_006458</name>
</gene>